<dbReference type="AlphaFoldDB" id="A0A7C0Y7V4"/>
<evidence type="ECO:0000313" key="3">
    <source>
        <dbReference type="EMBL" id="HDD52749.1"/>
    </source>
</evidence>
<feature type="domain" description="Glutamine amidotransferase type-2" evidence="2">
    <location>
        <begin position="10"/>
        <end position="354"/>
    </location>
</feature>
<organism evidence="3">
    <name type="scientific">Thermosulfidibacter takaii</name>
    <dbReference type="NCBI Taxonomy" id="412593"/>
    <lineage>
        <taxon>Bacteria</taxon>
        <taxon>Pseudomonadati</taxon>
        <taxon>Thermosulfidibacterota</taxon>
        <taxon>Thermosulfidibacteria</taxon>
        <taxon>Thermosulfidibacterales</taxon>
        <taxon>Thermosulfidibacteraceae</taxon>
    </lineage>
</organism>
<name>A0A7C0Y7V4_9BACT</name>
<dbReference type="CDD" id="cd01907">
    <property type="entry name" value="GlxB"/>
    <property type="match status" value="1"/>
</dbReference>
<sequence>MSWHRELSGCGLSGIISRKKELIPGEEIIRSIVHQEERGNQLGAGFAGYGIYPQFPDCYALHIMYDHEYSKEETEEYVRTKFHVEHFEDIPIRRVATIKDRPILFRYFVKPMSIHGEDIVPDDFVMWTVMDINEKIDGAFVFSSGKNMGAFKGVGGPAEIAEFFRIDEYSAHQWIAHTRFPTNTPGWWGGAHPFTLLDWAVVHNGEISSYGINRRYLEMFGYKCTLMTDTEVVAYLVDLLVRRHRLPLRMAAYALAAPFWKDIDRMEDRERELLTAMRMVYGSALLNGPFAVLVAWNGGMMGLNDRIKLRPLVAAVHRDRVYMASEESAIRAVCPQPDKVWAPKAGEPVIVPFDDVSDAWEVKGCQSL</sequence>
<protein>
    <recommendedName>
        <fullName evidence="2">Glutamine amidotransferase type-2 domain-containing protein</fullName>
    </recommendedName>
</protein>
<dbReference type="InterPro" id="IPR012375">
    <property type="entry name" value="Glu_synth_lsu_1"/>
</dbReference>
<dbReference type="EMBL" id="DQWS01000060">
    <property type="protein sequence ID" value="HDD52749.1"/>
    <property type="molecule type" value="Genomic_DNA"/>
</dbReference>
<dbReference type="InterPro" id="IPR029055">
    <property type="entry name" value="Ntn_hydrolases_N"/>
</dbReference>
<gene>
    <name evidence="3" type="ORF">ENF32_01605</name>
</gene>
<dbReference type="Proteomes" id="UP000885690">
    <property type="component" value="Unassembled WGS sequence"/>
</dbReference>
<evidence type="ECO:0000256" key="1">
    <source>
        <dbReference type="PIRSR" id="PIRSR018774-1"/>
    </source>
</evidence>
<reference evidence="3" key="1">
    <citation type="journal article" date="2020" name="mSystems">
        <title>Genome- and Community-Level Interaction Insights into Carbon Utilization and Element Cycling Functions of Hydrothermarchaeota in Hydrothermal Sediment.</title>
        <authorList>
            <person name="Zhou Z."/>
            <person name="Liu Y."/>
            <person name="Xu W."/>
            <person name="Pan J."/>
            <person name="Luo Z.H."/>
            <person name="Li M."/>
        </authorList>
    </citation>
    <scope>NUCLEOTIDE SEQUENCE [LARGE SCALE GENOMIC DNA]</scope>
    <source>
        <strain evidence="3">HyVt-115</strain>
    </source>
</reference>
<dbReference type="SUPFAM" id="SSF56235">
    <property type="entry name" value="N-terminal nucleophile aminohydrolases (Ntn hydrolases)"/>
    <property type="match status" value="1"/>
</dbReference>
<dbReference type="Pfam" id="PF13522">
    <property type="entry name" value="GATase_6"/>
    <property type="match status" value="1"/>
</dbReference>
<dbReference type="PROSITE" id="PS51278">
    <property type="entry name" value="GATASE_TYPE_2"/>
    <property type="match status" value="1"/>
</dbReference>
<proteinExistence type="predicted"/>
<dbReference type="Gene3D" id="3.60.20.10">
    <property type="entry name" value="Glutamine Phosphoribosylpyrophosphate, subunit 1, domain 1"/>
    <property type="match status" value="1"/>
</dbReference>
<accession>A0A7C0Y7V4</accession>
<feature type="active site" description="For GATase activity" evidence="1">
    <location>
        <position position="10"/>
    </location>
</feature>
<evidence type="ECO:0000259" key="2">
    <source>
        <dbReference type="PROSITE" id="PS51278"/>
    </source>
</evidence>
<dbReference type="InterPro" id="IPR017932">
    <property type="entry name" value="GATase_2_dom"/>
</dbReference>
<dbReference type="PIRSF" id="PIRSF018774">
    <property type="entry name" value="GOGAT_lg_dom1"/>
    <property type="match status" value="1"/>
</dbReference>
<comment type="caution">
    <text evidence="3">The sequence shown here is derived from an EMBL/GenBank/DDBJ whole genome shotgun (WGS) entry which is preliminary data.</text>
</comment>